<name>A0A1X7UTC3_AMPQE</name>
<accession>A0A1X7UTC3</accession>
<dbReference type="InParanoid" id="A0A1X7UTC3"/>
<reference evidence="2" key="1">
    <citation type="submission" date="2017-05" db="UniProtKB">
        <authorList>
            <consortium name="EnsemblMetazoa"/>
        </authorList>
    </citation>
    <scope>IDENTIFICATION</scope>
</reference>
<proteinExistence type="predicted"/>
<dbReference type="EnsemblMetazoa" id="Aqu2.1.31240_001">
    <property type="protein sequence ID" value="Aqu2.1.31240_001"/>
    <property type="gene ID" value="Aqu2.1.31240"/>
</dbReference>
<feature type="transmembrane region" description="Helical" evidence="1">
    <location>
        <begin position="6"/>
        <end position="29"/>
    </location>
</feature>
<keyword evidence="1" id="KW-0812">Transmembrane</keyword>
<organism evidence="2">
    <name type="scientific">Amphimedon queenslandica</name>
    <name type="common">Sponge</name>
    <dbReference type="NCBI Taxonomy" id="400682"/>
    <lineage>
        <taxon>Eukaryota</taxon>
        <taxon>Metazoa</taxon>
        <taxon>Porifera</taxon>
        <taxon>Demospongiae</taxon>
        <taxon>Heteroscleromorpha</taxon>
        <taxon>Haplosclerida</taxon>
        <taxon>Niphatidae</taxon>
        <taxon>Amphimedon</taxon>
    </lineage>
</organism>
<protein>
    <submittedName>
        <fullName evidence="2">Uncharacterized protein</fullName>
    </submittedName>
</protein>
<sequence length="69" mass="7599">MNLLHIAIILENLSFLSLILVGSGIDILVPTDQSLSLSLLIKNQGYTNMVMQTTKEIKHSISNYTALPD</sequence>
<dbReference type="AlphaFoldDB" id="A0A1X7UTC3"/>
<evidence type="ECO:0000256" key="1">
    <source>
        <dbReference type="SAM" id="Phobius"/>
    </source>
</evidence>
<keyword evidence="1" id="KW-0472">Membrane</keyword>
<keyword evidence="1" id="KW-1133">Transmembrane helix</keyword>
<evidence type="ECO:0000313" key="2">
    <source>
        <dbReference type="EnsemblMetazoa" id="Aqu2.1.31240_001"/>
    </source>
</evidence>